<evidence type="ECO:0000313" key="4">
    <source>
        <dbReference type="Proteomes" id="UP000501726"/>
    </source>
</evidence>
<keyword evidence="4" id="KW-1185">Reference proteome</keyword>
<dbReference type="Proteomes" id="UP000501726">
    <property type="component" value="Chromosome"/>
</dbReference>
<protein>
    <submittedName>
        <fullName evidence="3">Alkaline phosphatase</fullName>
    </submittedName>
</protein>
<gene>
    <name evidence="3" type="ORF">THMIRHAS_15820</name>
</gene>
<dbReference type="PANTHER" id="PTHR46928">
    <property type="entry name" value="MESENCHYME-SPECIFIC CELL SURFACE GLYCOPROTEIN"/>
    <property type="match status" value="1"/>
</dbReference>
<feature type="region of interest" description="Disordered" evidence="1">
    <location>
        <begin position="457"/>
        <end position="479"/>
    </location>
</feature>
<evidence type="ECO:0000256" key="1">
    <source>
        <dbReference type="SAM" id="MobiDB-lite"/>
    </source>
</evidence>
<feature type="domain" description="Choice-of-anchor I" evidence="2">
    <location>
        <begin position="56"/>
        <end position="575"/>
    </location>
</feature>
<dbReference type="AlphaFoldDB" id="A0A6F8PVR9"/>
<dbReference type="NCBIfam" id="NF038117">
    <property type="entry name" value="choice_anch_I"/>
    <property type="match status" value="1"/>
</dbReference>
<proteinExistence type="predicted"/>
<name>A0A6F8PVR9_9GAMM</name>
<dbReference type="SUPFAM" id="SSF50974">
    <property type="entry name" value="Nitrous oxide reductase, N-terminal domain"/>
    <property type="match status" value="1"/>
</dbReference>
<feature type="compositionally biased region" description="Basic and acidic residues" evidence="1">
    <location>
        <begin position="467"/>
        <end position="477"/>
    </location>
</feature>
<evidence type="ECO:0000259" key="2">
    <source>
        <dbReference type="Pfam" id="PF22494"/>
    </source>
</evidence>
<dbReference type="InterPro" id="IPR055188">
    <property type="entry name" value="Choice_anch_I"/>
</dbReference>
<dbReference type="RefSeq" id="WP_173272595.1">
    <property type="nucleotide sequence ID" value="NZ_AP021889.1"/>
</dbReference>
<dbReference type="InterPro" id="IPR011045">
    <property type="entry name" value="N2O_reductase_N"/>
</dbReference>
<dbReference type="Gene3D" id="2.130.10.10">
    <property type="entry name" value="YVTN repeat-like/Quinoprotein amine dehydrogenase"/>
    <property type="match status" value="1"/>
</dbReference>
<dbReference type="PROSITE" id="PS51257">
    <property type="entry name" value="PROKAR_LIPOPROTEIN"/>
    <property type="match status" value="1"/>
</dbReference>
<reference evidence="4" key="1">
    <citation type="submission" date="2019-11" db="EMBL/GenBank/DDBJ databases">
        <title>Isolation and characterization of two novel species in the genus Thiomicrorhabdus.</title>
        <authorList>
            <person name="Mochizuki J."/>
            <person name="Kojima H."/>
            <person name="Fukui M."/>
        </authorList>
    </citation>
    <scope>NUCLEOTIDE SEQUENCE [LARGE SCALE GENOMIC DNA]</scope>
    <source>
        <strain evidence="4">aks77</strain>
    </source>
</reference>
<dbReference type="KEGG" id="tse:THMIRHAS_15820"/>
<accession>A0A6F8PVR9</accession>
<dbReference type="Pfam" id="PF22494">
    <property type="entry name" value="choice_anch_I"/>
    <property type="match status" value="1"/>
</dbReference>
<sequence length="582" mass="62174">MTLFAKKPLVVALGGLIAITAFSGCVQIELNPTPIVENSSSIQIAKIGTYVTGLYDASAAEIVTFDKTTQQAFVVNAQSGKIDILDASNPSAPSKRGEITLANDISGAVGAANSVDFHDGLLAVAVENTTKTDNGWVAFYKVAEDSIRFIEAVSVGALPDMLTFTPNGKQLVVALEGEPNNDYSVDPLGQVAIIDITWDGTSLLSNTTELDFSDFNEGAARNGELPKALMVLDGLNATVAQSFEPEYVTVKADSSEAYVALQENNAIAVIDLQSKRIERIIGLGFKDHSLAGKGLDASQKDGVNIQTWPVKGIYMPDTITNYSVAGTTYLLTANEGDDRQDWLENVTDQATCEASGYFFDAKDNCVDAFSAKDYYANDNVTLSSGIADNGGFGGDNQLLRLKFSYHTTVAKNGGTAFNELYAYGGRSFSIYNAETGEQVFDSGDDFEQMTAEIFGADFNNDNAENSGDDRSDNKGPEPEALAIGQVGTQTYAFVGLERMGGIMVYNITDPANSTFVQYFNDRDTSEDVQASIEAGNAVDYGPEGIEFVAAQDSPNGKPMLIVANEISGTTSFFAINEIFDAK</sequence>
<dbReference type="PANTHER" id="PTHR46928:SF1">
    <property type="entry name" value="MESENCHYME-SPECIFIC CELL SURFACE GLYCOPROTEIN"/>
    <property type="match status" value="1"/>
</dbReference>
<dbReference type="EMBL" id="AP021889">
    <property type="protein sequence ID" value="BBP46209.1"/>
    <property type="molecule type" value="Genomic_DNA"/>
</dbReference>
<dbReference type="InterPro" id="IPR052956">
    <property type="entry name" value="Mesenchyme-surface_protein"/>
</dbReference>
<dbReference type="InterPro" id="IPR015943">
    <property type="entry name" value="WD40/YVTN_repeat-like_dom_sf"/>
</dbReference>
<dbReference type="SUPFAM" id="SSF51004">
    <property type="entry name" value="C-terminal (heme d1) domain of cytochrome cd1-nitrite reductase"/>
    <property type="match status" value="1"/>
</dbReference>
<dbReference type="InterPro" id="IPR011048">
    <property type="entry name" value="Haem_d1_sf"/>
</dbReference>
<organism evidence="3 4">
    <name type="scientific">Thiosulfatimonas sediminis</name>
    <dbReference type="NCBI Taxonomy" id="2675054"/>
    <lineage>
        <taxon>Bacteria</taxon>
        <taxon>Pseudomonadati</taxon>
        <taxon>Pseudomonadota</taxon>
        <taxon>Gammaproteobacteria</taxon>
        <taxon>Thiotrichales</taxon>
        <taxon>Piscirickettsiaceae</taxon>
        <taxon>Thiosulfatimonas</taxon>
    </lineage>
</organism>
<evidence type="ECO:0000313" key="3">
    <source>
        <dbReference type="EMBL" id="BBP46209.1"/>
    </source>
</evidence>